<gene>
    <name evidence="2" type="ORF">T310_1933</name>
</gene>
<evidence type="ECO:0000313" key="2">
    <source>
        <dbReference type="EMBL" id="KKA24052.1"/>
    </source>
</evidence>
<sequence length="405" mass="46635">MAPSTTPKLPPYRIVGSFVGSDFTKITIHCNCKIFIITLDLEDEAVRGTRLETEYRRRVSKFVMDDELIRRPSKRSFLKNRENYNKFCEWIVQACIPLIQELAPSPCEKGEESIITLEQFAFPDLHLIKLGPRDGNDKLLSASLVTDDMPEVPEEDRTVKLVSAAEISIPSTPVPREEILDGRYVVNYHNTCHIPRLVRTLDGENKFFKPINSNDDPSAASFIREITVLHRIAELGLHADLRVPKLYGIVVSSDGKRVIGMLQDWLPFGLRSLENDEIRGMKHMHAKWEGQVKDMINVLHSNDMVWNHVLPEHILVDHELNAWLIGFSGPSWTLYSSASLVMYPDEWRRLLKSGNKEWDLYGVKKIFEEWIRGKPKRSARPGQKRAREGRGDSDSEDELRIIRRR</sequence>
<dbReference type="AlphaFoldDB" id="A0A0F4Z0K2"/>
<reference evidence="2 3" key="1">
    <citation type="submission" date="2015-04" db="EMBL/GenBank/DDBJ databases">
        <authorList>
            <person name="Heijne W.H."/>
            <person name="Fedorova N.D."/>
            <person name="Nierman W.C."/>
            <person name="Vollebregt A.W."/>
            <person name="Zhao Z."/>
            <person name="Wu L."/>
            <person name="Kumar M."/>
            <person name="Stam H."/>
            <person name="van den Berg M.A."/>
            <person name="Pel H.J."/>
        </authorList>
    </citation>
    <scope>NUCLEOTIDE SEQUENCE [LARGE SCALE GENOMIC DNA]</scope>
    <source>
        <strain evidence="2 3">CBS 393.64</strain>
    </source>
</reference>
<evidence type="ECO:0000256" key="1">
    <source>
        <dbReference type="SAM" id="MobiDB-lite"/>
    </source>
</evidence>
<evidence type="ECO:0000313" key="3">
    <source>
        <dbReference type="Proteomes" id="UP000053958"/>
    </source>
</evidence>
<dbReference type="RefSeq" id="XP_013330664.1">
    <property type="nucleotide sequence ID" value="XM_013475210.1"/>
</dbReference>
<evidence type="ECO:0008006" key="4">
    <source>
        <dbReference type="Google" id="ProtNLM"/>
    </source>
</evidence>
<dbReference type="Proteomes" id="UP000053958">
    <property type="component" value="Unassembled WGS sequence"/>
</dbReference>
<organism evidence="2 3">
    <name type="scientific">Rasamsonia emersonii (strain ATCC 16479 / CBS 393.64 / IMI 116815)</name>
    <dbReference type="NCBI Taxonomy" id="1408163"/>
    <lineage>
        <taxon>Eukaryota</taxon>
        <taxon>Fungi</taxon>
        <taxon>Dikarya</taxon>
        <taxon>Ascomycota</taxon>
        <taxon>Pezizomycotina</taxon>
        <taxon>Eurotiomycetes</taxon>
        <taxon>Eurotiomycetidae</taxon>
        <taxon>Eurotiales</taxon>
        <taxon>Trichocomaceae</taxon>
        <taxon>Rasamsonia</taxon>
    </lineage>
</organism>
<comment type="caution">
    <text evidence="2">The sequence shown here is derived from an EMBL/GenBank/DDBJ whole genome shotgun (WGS) entry which is preliminary data.</text>
</comment>
<dbReference type="SUPFAM" id="SSF56112">
    <property type="entry name" value="Protein kinase-like (PK-like)"/>
    <property type="match status" value="1"/>
</dbReference>
<name>A0A0F4Z0K2_RASE3</name>
<dbReference type="OrthoDB" id="4062651at2759"/>
<feature type="region of interest" description="Disordered" evidence="1">
    <location>
        <begin position="374"/>
        <end position="405"/>
    </location>
</feature>
<accession>A0A0F4Z0K2</accession>
<proteinExistence type="predicted"/>
<dbReference type="STRING" id="1408163.A0A0F4Z0K2"/>
<dbReference type="InterPro" id="IPR011009">
    <property type="entry name" value="Kinase-like_dom_sf"/>
</dbReference>
<dbReference type="GeneID" id="25314284"/>
<feature type="compositionally biased region" description="Basic residues" evidence="1">
    <location>
        <begin position="374"/>
        <end position="384"/>
    </location>
</feature>
<protein>
    <recommendedName>
        <fullName evidence="4">Protein kinase domain-containing protein</fullName>
    </recommendedName>
</protein>
<feature type="compositionally biased region" description="Basic and acidic residues" evidence="1">
    <location>
        <begin position="385"/>
        <end position="405"/>
    </location>
</feature>
<dbReference type="EMBL" id="LASV01000076">
    <property type="protein sequence ID" value="KKA24052.1"/>
    <property type="molecule type" value="Genomic_DNA"/>
</dbReference>
<keyword evidence="3" id="KW-1185">Reference proteome</keyword>